<dbReference type="Proteomes" id="UP000298340">
    <property type="component" value="Unassembled WGS sequence"/>
</dbReference>
<name>A0A4Y7U5Z2_9FLAO</name>
<gene>
    <name evidence="1" type="ORF">D0809_24455</name>
</gene>
<proteinExistence type="predicted"/>
<organism evidence="1 2">
    <name type="scientific">Flavobacterium circumlabens</name>
    <dbReference type="NCBI Taxonomy" id="2133765"/>
    <lineage>
        <taxon>Bacteria</taxon>
        <taxon>Pseudomonadati</taxon>
        <taxon>Bacteroidota</taxon>
        <taxon>Flavobacteriia</taxon>
        <taxon>Flavobacteriales</taxon>
        <taxon>Flavobacteriaceae</taxon>
        <taxon>Flavobacterium</taxon>
    </lineage>
</organism>
<accession>A0A4Y7U5Z2</accession>
<evidence type="ECO:0000313" key="2">
    <source>
        <dbReference type="Proteomes" id="UP000298340"/>
    </source>
</evidence>
<comment type="caution">
    <text evidence="1">The sequence shown here is derived from an EMBL/GenBank/DDBJ whole genome shotgun (WGS) entry which is preliminary data.</text>
</comment>
<sequence length="262" mass="29129">NKHFSWTSDFNIAFNKGTVLSLSNEKDLLINSGSTVFKEGSAIRSFYITDWAGVNPKTGFNQYRSKDGKLTDYNTNRTGSNTNEINGLRQVVNKTSIPKYHGGLTNTFQFRNLDMSFLISYAGGHYVLNKGIYNLYNNPAFNQHVTVAAAWKNPGDQADLAVRQVYLARPTSAMVSDYKASSQFLQDASYIKWKNITLGYTLNKIVSDKIGIQRLRIYVQGQNLLTKTAVSYIDPEYATASGGIGLSSSLLRGYSFGLNANF</sequence>
<dbReference type="AlphaFoldDB" id="A0A4Y7U5Z2"/>
<protein>
    <submittedName>
        <fullName evidence="1">SusC/RagA family TonB-linked outer membrane protein</fullName>
    </submittedName>
</protein>
<reference evidence="1 2" key="1">
    <citation type="journal article" date="2018" name="Syst. Appl. Microbiol.">
        <title>Flavobacterium circumlabens sp. nov. and Flavobacterium cupreum sp. nov., two psychrotrophic species isolated from Antarctic environmental samples.</title>
        <authorList>
            <person name="Kralova S."/>
            <person name="Busse H.J."/>
            <person name="Svec P."/>
            <person name="Maslanova I."/>
            <person name="Stankova E."/>
            <person name="Bartak M."/>
            <person name="Sedlacek I."/>
        </authorList>
    </citation>
    <scope>NUCLEOTIDE SEQUENCE [LARGE SCALE GENOMIC DNA]</scope>
    <source>
        <strain evidence="1 2">CCM 8828</strain>
    </source>
</reference>
<evidence type="ECO:0000313" key="1">
    <source>
        <dbReference type="EMBL" id="TEB41644.1"/>
    </source>
</evidence>
<feature type="non-terminal residue" evidence="1">
    <location>
        <position position="1"/>
    </location>
</feature>
<dbReference type="EMBL" id="QWDN01000044">
    <property type="protein sequence ID" value="TEB41644.1"/>
    <property type="molecule type" value="Genomic_DNA"/>
</dbReference>
<dbReference type="SUPFAM" id="SSF56935">
    <property type="entry name" value="Porins"/>
    <property type="match status" value="1"/>
</dbReference>